<name>A0ABS4ZIW6_9MICO</name>
<dbReference type="NCBIfam" id="TIGR03930">
    <property type="entry name" value="WXG100_ESAT6"/>
    <property type="match status" value="1"/>
</dbReference>
<evidence type="ECO:0000256" key="1">
    <source>
        <dbReference type="RuleBase" id="RU362001"/>
    </source>
</evidence>
<dbReference type="Pfam" id="PF06013">
    <property type="entry name" value="WXG100"/>
    <property type="match status" value="1"/>
</dbReference>
<dbReference type="Proteomes" id="UP001519362">
    <property type="component" value="Unassembled WGS sequence"/>
</dbReference>
<gene>
    <name evidence="2" type="ORF">JOF34_001813</name>
</gene>
<keyword evidence="3" id="KW-1185">Reference proteome</keyword>
<dbReference type="Gene3D" id="1.10.287.1060">
    <property type="entry name" value="ESAT-6-like"/>
    <property type="match status" value="1"/>
</dbReference>
<dbReference type="InterPro" id="IPR010310">
    <property type="entry name" value="T7SS_ESAT-6-like"/>
</dbReference>
<dbReference type="EMBL" id="JAGIOL010000001">
    <property type="protein sequence ID" value="MBP2437227.1"/>
    <property type="molecule type" value="Genomic_DNA"/>
</dbReference>
<dbReference type="InterPro" id="IPR036689">
    <property type="entry name" value="ESAT-6-like_sf"/>
</dbReference>
<dbReference type="SUPFAM" id="SSF140453">
    <property type="entry name" value="EsxAB dimer-like"/>
    <property type="match status" value="1"/>
</dbReference>
<sequence>MAQFTVDSTQILATQSEVQAASERLRAEVAFLMGKVHQLESSWQGGASQAFQGLAAEWQVVHLQVEEALQSIARRLQVAGTGYQQVEMDVANIFR</sequence>
<comment type="caution">
    <text evidence="2">The sequence shown here is derived from an EMBL/GenBank/DDBJ whole genome shotgun (WGS) entry which is preliminary data.</text>
</comment>
<reference evidence="2 3" key="1">
    <citation type="submission" date="2021-03" db="EMBL/GenBank/DDBJ databases">
        <title>Sequencing the genomes of 1000 actinobacteria strains.</title>
        <authorList>
            <person name="Klenk H.-P."/>
        </authorList>
    </citation>
    <scope>NUCLEOTIDE SEQUENCE [LARGE SCALE GENOMIC DNA]</scope>
    <source>
        <strain evidence="2 3">DSM 24221</strain>
    </source>
</reference>
<evidence type="ECO:0000313" key="3">
    <source>
        <dbReference type="Proteomes" id="UP001519362"/>
    </source>
</evidence>
<accession>A0ABS4ZIW6</accession>
<comment type="similarity">
    <text evidence="1">Belongs to the WXG100 family.</text>
</comment>
<protein>
    <recommendedName>
        <fullName evidence="1">ESAT-6-like protein</fullName>
    </recommendedName>
</protein>
<evidence type="ECO:0000313" key="2">
    <source>
        <dbReference type="EMBL" id="MBP2437227.1"/>
    </source>
</evidence>
<proteinExistence type="inferred from homology"/>
<dbReference type="RefSeq" id="WP_165134493.1">
    <property type="nucleotide sequence ID" value="NZ_CP049253.1"/>
</dbReference>
<organism evidence="2 3">
    <name type="scientific">Microbacterium amylolyticum</name>
    <dbReference type="NCBI Taxonomy" id="936337"/>
    <lineage>
        <taxon>Bacteria</taxon>
        <taxon>Bacillati</taxon>
        <taxon>Actinomycetota</taxon>
        <taxon>Actinomycetes</taxon>
        <taxon>Micrococcales</taxon>
        <taxon>Microbacteriaceae</taxon>
        <taxon>Microbacterium</taxon>
    </lineage>
</organism>